<sequence length="243" mass="26970">MTIWLLSDLYNPVEHLWSQQYLRCPIPLNDTLSPEHTSLIHAVDGKVTPGTRKMETPYVDKRPRSPSPSYSPSPPPPTRPRRRVKKAIGQVGRASEVETSQVLPAVEEIVDLVHQPRSERTSPTDAPPSKRPSRRRRRTQSSWAAAPTDDTVHAAEEIVDLVHQVQLEPTSAPNVESLERPRGRRRRTQGGQQQQLVQAAPTQTSPTTSPGGSSLTLKLDLDLEVEVSLKSTIKGDLLLTLFA</sequence>
<feature type="compositionally biased region" description="Low complexity" evidence="1">
    <location>
        <begin position="189"/>
        <end position="215"/>
    </location>
</feature>
<dbReference type="AlphaFoldDB" id="A0A1Y2DMC6"/>
<feature type="compositionally biased region" description="Pro residues" evidence="1">
    <location>
        <begin position="65"/>
        <end position="78"/>
    </location>
</feature>
<feature type="region of interest" description="Disordered" evidence="1">
    <location>
        <begin position="113"/>
        <end position="151"/>
    </location>
</feature>
<evidence type="ECO:0000256" key="1">
    <source>
        <dbReference type="SAM" id="MobiDB-lite"/>
    </source>
</evidence>
<gene>
    <name evidence="2" type="ORF">BCR38DRAFT_444526</name>
</gene>
<evidence type="ECO:0000313" key="2">
    <source>
        <dbReference type="EMBL" id="ORY60286.1"/>
    </source>
</evidence>
<proteinExistence type="predicted"/>
<feature type="region of interest" description="Disordered" evidence="1">
    <location>
        <begin position="166"/>
        <end position="215"/>
    </location>
</feature>
<reference evidence="2 3" key="1">
    <citation type="submission" date="2016-07" db="EMBL/GenBank/DDBJ databases">
        <title>Pervasive Adenine N6-methylation of Active Genes in Fungi.</title>
        <authorList>
            <consortium name="DOE Joint Genome Institute"/>
            <person name="Mondo S.J."/>
            <person name="Dannebaum R.O."/>
            <person name="Kuo R.C."/>
            <person name="Labutti K."/>
            <person name="Haridas S."/>
            <person name="Kuo A."/>
            <person name="Salamov A."/>
            <person name="Ahrendt S.R."/>
            <person name="Lipzen A."/>
            <person name="Sullivan W."/>
            <person name="Andreopoulos W.B."/>
            <person name="Clum A."/>
            <person name="Lindquist E."/>
            <person name="Daum C."/>
            <person name="Ramamoorthy G.K."/>
            <person name="Gryganskyi A."/>
            <person name="Culley D."/>
            <person name="Magnuson J.K."/>
            <person name="James T.Y."/>
            <person name="O'Malley M.A."/>
            <person name="Stajich J.E."/>
            <person name="Spatafora J.W."/>
            <person name="Visel A."/>
            <person name="Grigoriev I.V."/>
        </authorList>
    </citation>
    <scope>NUCLEOTIDE SEQUENCE [LARGE SCALE GENOMIC DNA]</scope>
    <source>
        <strain evidence="2 3">CBS 129021</strain>
    </source>
</reference>
<dbReference type="RefSeq" id="XP_040712720.1">
    <property type="nucleotide sequence ID" value="XM_040860946.1"/>
</dbReference>
<name>A0A1Y2DMC6_9PEZI</name>
<dbReference type="InParanoid" id="A0A1Y2DMC6"/>
<keyword evidence="3" id="KW-1185">Reference proteome</keyword>
<organism evidence="2 3">
    <name type="scientific">Pseudomassariella vexata</name>
    <dbReference type="NCBI Taxonomy" id="1141098"/>
    <lineage>
        <taxon>Eukaryota</taxon>
        <taxon>Fungi</taxon>
        <taxon>Dikarya</taxon>
        <taxon>Ascomycota</taxon>
        <taxon>Pezizomycotina</taxon>
        <taxon>Sordariomycetes</taxon>
        <taxon>Xylariomycetidae</taxon>
        <taxon>Amphisphaeriales</taxon>
        <taxon>Pseudomassariaceae</taxon>
        <taxon>Pseudomassariella</taxon>
    </lineage>
</organism>
<comment type="caution">
    <text evidence="2">The sequence shown here is derived from an EMBL/GenBank/DDBJ whole genome shotgun (WGS) entry which is preliminary data.</text>
</comment>
<feature type="region of interest" description="Disordered" evidence="1">
    <location>
        <begin position="43"/>
        <end position="99"/>
    </location>
</feature>
<dbReference type="Proteomes" id="UP000193689">
    <property type="component" value="Unassembled WGS sequence"/>
</dbReference>
<accession>A0A1Y2DMC6</accession>
<protein>
    <submittedName>
        <fullName evidence="2">Uncharacterized protein</fullName>
    </submittedName>
</protein>
<feature type="compositionally biased region" description="Basic and acidic residues" evidence="1">
    <location>
        <begin position="52"/>
        <end position="63"/>
    </location>
</feature>
<dbReference type="GeneID" id="63777158"/>
<evidence type="ECO:0000313" key="3">
    <source>
        <dbReference type="Proteomes" id="UP000193689"/>
    </source>
</evidence>
<dbReference type="EMBL" id="MCFJ01000012">
    <property type="protein sequence ID" value="ORY60286.1"/>
    <property type="molecule type" value="Genomic_DNA"/>
</dbReference>